<organism evidence="1 2">
    <name type="scientific">Clostridium grantii DSM 8605</name>
    <dbReference type="NCBI Taxonomy" id="1121316"/>
    <lineage>
        <taxon>Bacteria</taxon>
        <taxon>Bacillati</taxon>
        <taxon>Bacillota</taxon>
        <taxon>Clostridia</taxon>
        <taxon>Eubacteriales</taxon>
        <taxon>Clostridiaceae</taxon>
        <taxon>Clostridium</taxon>
    </lineage>
</organism>
<keyword evidence="2" id="KW-1185">Reference proteome</keyword>
<dbReference type="InterPro" id="IPR013078">
    <property type="entry name" value="His_Pase_superF_clade-1"/>
</dbReference>
<evidence type="ECO:0000313" key="2">
    <source>
        <dbReference type="Proteomes" id="UP000184447"/>
    </source>
</evidence>
<dbReference type="Gene3D" id="3.40.50.1240">
    <property type="entry name" value="Phosphoglycerate mutase-like"/>
    <property type="match status" value="1"/>
</dbReference>
<accession>A0A1M5VLS7</accession>
<proteinExistence type="predicted"/>
<gene>
    <name evidence="1" type="ORF">SAMN02745207_02343</name>
</gene>
<sequence>MREVQERNIAALIDIVKENKESNIVIATHGTALSTIIQYYSEDFGYDDFHRIKDFMPYIWCIELEDGNVKKIEEFII</sequence>
<reference evidence="1 2" key="1">
    <citation type="submission" date="2016-11" db="EMBL/GenBank/DDBJ databases">
        <authorList>
            <person name="Jaros S."/>
            <person name="Januszkiewicz K."/>
            <person name="Wedrychowicz H."/>
        </authorList>
    </citation>
    <scope>NUCLEOTIDE SEQUENCE [LARGE SCALE GENOMIC DNA]</scope>
    <source>
        <strain evidence="1 2">DSM 8605</strain>
    </source>
</reference>
<dbReference type="Pfam" id="PF00300">
    <property type="entry name" value="His_Phos_1"/>
    <property type="match status" value="1"/>
</dbReference>
<dbReference type="STRING" id="1121316.SAMN02745207_02343"/>
<dbReference type="SUPFAM" id="SSF53254">
    <property type="entry name" value="Phosphoglycerate mutase-like"/>
    <property type="match status" value="1"/>
</dbReference>
<dbReference type="EMBL" id="FQXM01000012">
    <property type="protein sequence ID" value="SHH76177.1"/>
    <property type="molecule type" value="Genomic_DNA"/>
</dbReference>
<name>A0A1M5VLS7_9CLOT</name>
<dbReference type="AlphaFoldDB" id="A0A1M5VLS7"/>
<evidence type="ECO:0000313" key="1">
    <source>
        <dbReference type="EMBL" id="SHH76177.1"/>
    </source>
</evidence>
<dbReference type="OrthoDB" id="9781415at2"/>
<protein>
    <submittedName>
        <fullName evidence="1">Histidine phosphatase superfamily (Branch 1)</fullName>
    </submittedName>
</protein>
<dbReference type="InterPro" id="IPR029033">
    <property type="entry name" value="His_PPase_superfam"/>
</dbReference>
<dbReference type="Proteomes" id="UP000184447">
    <property type="component" value="Unassembled WGS sequence"/>
</dbReference>